<evidence type="ECO:0000256" key="1">
    <source>
        <dbReference type="SAM" id="SignalP"/>
    </source>
</evidence>
<organism evidence="2 3">
    <name type="scientific">Desmonostoc muscorum LEGE 12446</name>
    <dbReference type="NCBI Taxonomy" id="1828758"/>
    <lineage>
        <taxon>Bacteria</taxon>
        <taxon>Bacillati</taxon>
        <taxon>Cyanobacteriota</taxon>
        <taxon>Cyanophyceae</taxon>
        <taxon>Nostocales</taxon>
        <taxon>Nostocaceae</taxon>
        <taxon>Desmonostoc</taxon>
    </lineage>
</organism>
<feature type="chain" id="PRO_5035183546" evidence="1">
    <location>
        <begin position="25"/>
        <end position="186"/>
    </location>
</feature>
<dbReference type="EMBL" id="JADEXS010000075">
    <property type="protein sequence ID" value="MBE9022378.1"/>
    <property type="molecule type" value="Genomic_DNA"/>
</dbReference>
<dbReference type="RefSeq" id="WP_190877076.1">
    <property type="nucleotide sequence ID" value="NZ_JADEXS020000001.1"/>
</dbReference>
<dbReference type="Proteomes" id="UP000622533">
    <property type="component" value="Unassembled WGS sequence"/>
</dbReference>
<dbReference type="AlphaFoldDB" id="A0A8J7A9Q3"/>
<keyword evidence="3" id="KW-1185">Reference proteome</keyword>
<sequence>MILDFRKIGAVCAVFLLVSVSSFHKSAVATINNQSQLIAQGQTRIQSHPVFKSILPKLKQKTQIKILLPKFIPESDGENPIYAIIEAVSQKRYDILLGFSPDCSGGTACRLGGLSAEAVTRKTPRLTGKPVSLAKGITGYFVDFSCGANCSDATLTWRQQGVQYTVGLKAGDRTSLVKMANSAINP</sequence>
<evidence type="ECO:0000313" key="2">
    <source>
        <dbReference type="EMBL" id="MBE9022378.1"/>
    </source>
</evidence>
<reference evidence="2" key="1">
    <citation type="submission" date="2020-10" db="EMBL/GenBank/DDBJ databases">
        <authorList>
            <person name="Castelo-Branco R."/>
            <person name="Eusebio N."/>
            <person name="Adriana R."/>
            <person name="Vieira A."/>
            <person name="Brugerolle De Fraissinette N."/>
            <person name="Rezende De Castro R."/>
            <person name="Schneider M.P."/>
            <person name="Vasconcelos V."/>
            <person name="Leao P.N."/>
        </authorList>
    </citation>
    <scope>NUCLEOTIDE SEQUENCE</scope>
    <source>
        <strain evidence="2">LEGE 12446</strain>
    </source>
</reference>
<proteinExistence type="predicted"/>
<accession>A0A8J7A9Q3</accession>
<protein>
    <submittedName>
        <fullName evidence="2">Uncharacterized protein</fullName>
    </submittedName>
</protein>
<gene>
    <name evidence="2" type="ORF">IQ276_08030</name>
</gene>
<feature type="signal peptide" evidence="1">
    <location>
        <begin position="1"/>
        <end position="24"/>
    </location>
</feature>
<evidence type="ECO:0000313" key="3">
    <source>
        <dbReference type="Proteomes" id="UP000622533"/>
    </source>
</evidence>
<keyword evidence="1" id="KW-0732">Signal</keyword>
<name>A0A8J7A9Q3_DESMC</name>
<comment type="caution">
    <text evidence="2">The sequence shown here is derived from an EMBL/GenBank/DDBJ whole genome shotgun (WGS) entry which is preliminary data.</text>
</comment>